<comment type="caution">
    <text evidence="1">The sequence shown here is derived from an EMBL/GenBank/DDBJ whole genome shotgun (WGS) entry which is preliminary data.</text>
</comment>
<dbReference type="Pfam" id="PF13151">
    <property type="entry name" value="DUF3990"/>
    <property type="match status" value="1"/>
</dbReference>
<proteinExistence type="predicted"/>
<reference evidence="1 2" key="1">
    <citation type="submission" date="2019-08" db="EMBL/GenBank/DDBJ databases">
        <title>In-depth cultivation of the pig gut microbiome towards novel bacterial diversity and tailored functional studies.</title>
        <authorList>
            <person name="Wylensek D."/>
            <person name="Hitch T.C.A."/>
            <person name="Clavel T."/>
        </authorList>
    </citation>
    <scope>NUCLEOTIDE SEQUENCE [LARGE SCALE GENOMIC DNA]</scope>
    <source>
        <strain evidence="1 2">WCA-389-WT-23B</strain>
    </source>
</reference>
<dbReference type="InterPro" id="IPR025051">
    <property type="entry name" value="DUF3990"/>
</dbReference>
<protein>
    <submittedName>
        <fullName evidence="1">DUF3990 domain-containing protein</fullName>
    </submittedName>
</protein>
<organism evidence="1 2">
    <name type="scientific">Eisenbergiella porci</name>
    <dbReference type="NCBI Taxonomy" id="2652274"/>
    <lineage>
        <taxon>Bacteria</taxon>
        <taxon>Bacillati</taxon>
        <taxon>Bacillota</taxon>
        <taxon>Clostridia</taxon>
        <taxon>Lachnospirales</taxon>
        <taxon>Lachnospiraceae</taxon>
        <taxon>Eisenbergiella</taxon>
    </lineage>
</organism>
<dbReference type="EMBL" id="VUMI01000032">
    <property type="protein sequence ID" value="MSS90093.1"/>
    <property type="molecule type" value="Genomic_DNA"/>
</dbReference>
<evidence type="ECO:0000313" key="2">
    <source>
        <dbReference type="Proteomes" id="UP000436047"/>
    </source>
</evidence>
<keyword evidence="2" id="KW-1185">Reference proteome</keyword>
<accession>A0A6N7WH95</accession>
<dbReference type="Proteomes" id="UP000436047">
    <property type="component" value="Unassembled WGS sequence"/>
</dbReference>
<gene>
    <name evidence="1" type="ORF">FYJ45_17965</name>
</gene>
<sequence>MEAARNLQIYKYFASIVDEYDMILGYIADDRMFVVLDRFFNGDITELALIHSLSALKLGKQYAALTQKACDQIKILEEKELSEEVALLHQ</sequence>
<dbReference type="AlphaFoldDB" id="A0A6N7WH95"/>
<dbReference type="GeneID" id="86054928"/>
<evidence type="ECO:0000313" key="1">
    <source>
        <dbReference type="EMBL" id="MSS90093.1"/>
    </source>
</evidence>
<dbReference type="RefSeq" id="WP_154466321.1">
    <property type="nucleotide sequence ID" value="NZ_JAXDZL010000058.1"/>
</dbReference>
<name>A0A6N7WH95_9FIRM</name>